<dbReference type="InterPro" id="IPR010730">
    <property type="entry name" value="HET"/>
</dbReference>
<reference evidence="2" key="1">
    <citation type="journal article" date="2020" name="Stud. Mycol.">
        <title>101 Dothideomycetes genomes: a test case for predicting lifestyles and emergence of pathogens.</title>
        <authorList>
            <person name="Haridas S."/>
            <person name="Albert R."/>
            <person name="Binder M."/>
            <person name="Bloem J."/>
            <person name="Labutti K."/>
            <person name="Salamov A."/>
            <person name="Andreopoulos B."/>
            <person name="Baker S."/>
            <person name="Barry K."/>
            <person name="Bills G."/>
            <person name="Bluhm B."/>
            <person name="Cannon C."/>
            <person name="Castanera R."/>
            <person name="Culley D."/>
            <person name="Daum C."/>
            <person name="Ezra D."/>
            <person name="Gonzalez J."/>
            <person name="Henrissat B."/>
            <person name="Kuo A."/>
            <person name="Liang C."/>
            <person name="Lipzen A."/>
            <person name="Lutzoni F."/>
            <person name="Magnuson J."/>
            <person name="Mondo S."/>
            <person name="Nolan M."/>
            <person name="Ohm R."/>
            <person name="Pangilinan J."/>
            <person name="Park H.-J."/>
            <person name="Ramirez L."/>
            <person name="Alfaro M."/>
            <person name="Sun H."/>
            <person name="Tritt A."/>
            <person name="Yoshinaga Y."/>
            <person name="Zwiers L.-H."/>
            <person name="Turgeon B."/>
            <person name="Goodwin S."/>
            <person name="Spatafora J."/>
            <person name="Crous P."/>
            <person name="Grigoriev I."/>
        </authorList>
    </citation>
    <scope>NUCLEOTIDE SEQUENCE</scope>
    <source>
        <strain evidence="2">CBS 627.86</strain>
    </source>
</reference>
<proteinExistence type="predicted"/>
<gene>
    <name evidence="2" type="ORF">BDV96DRAFT_507502</name>
</gene>
<evidence type="ECO:0000259" key="1">
    <source>
        <dbReference type="Pfam" id="PF06985"/>
    </source>
</evidence>
<dbReference type="Pfam" id="PF06985">
    <property type="entry name" value="HET"/>
    <property type="match status" value="1"/>
</dbReference>
<dbReference type="Proteomes" id="UP000799770">
    <property type="component" value="Unassembled WGS sequence"/>
</dbReference>
<dbReference type="OrthoDB" id="2157530at2759"/>
<name>A0A6A5YHE3_9PLEO</name>
<protein>
    <submittedName>
        <fullName evidence="2">Heterokaryon incompatibility</fullName>
    </submittedName>
</protein>
<sequence>MGICPLFAALSYTWSHEKGTNMIICEGKCLSVTMSLWRLLYRFATLPSVQIPLLWIDAICIDQNNIEERSHQVGQMRDIYSKAERVLAWLGEADDESELTFTMLRNIDQGTHNRLIIDWTKEYGARHWAALSRLLDRPYWQRLWIIQEFILA</sequence>
<dbReference type="EMBL" id="ML977360">
    <property type="protein sequence ID" value="KAF2106669.1"/>
    <property type="molecule type" value="Genomic_DNA"/>
</dbReference>
<accession>A0A6A5YHE3</accession>
<feature type="domain" description="Heterokaryon incompatibility" evidence="1">
    <location>
        <begin position="7"/>
        <end position="148"/>
    </location>
</feature>
<evidence type="ECO:0000313" key="3">
    <source>
        <dbReference type="Proteomes" id="UP000799770"/>
    </source>
</evidence>
<dbReference type="InterPro" id="IPR052895">
    <property type="entry name" value="HetReg/Transcr_Mod"/>
</dbReference>
<dbReference type="AlphaFoldDB" id="A0A6A5YHE3"/>
<evidence type="ECO:0000313" key="2">
    <source>
        <dbReference type="EMBL" id="KAF2106669.1"/>
    </source>
</evidence>
<dbReference type="PANTHER" id="PTHR24148:SF73">
    <property type="entry name" value="HET DOMAIN PROTEIN (AFU_ORTHOLOGUE AFUA_8G01020)"/>
    <property type="match status" value="1"/>
</dbReference>
<dbReference type="PANTHER" id="PTHR24148">
    <property type="entry name" value="ANKYRIN REPEAT DOMAIN-CONTAINING PROTEIN 39 HOMOLOG-RELATED"/>
    <property type="match status" value="1"/>
</dbReference>
<organism evidence="2 3">
    <name type="scientific">Lophiotrema nucula</name>
    <dbReference type="NCBI Taxonomy" id="690887"/>
    <lineage>
        <taxon>Eukaryota</taxon>
        <taxon>Fungi</taxon>
        <taxon>Dikarya</taxon>
        <taxon>Ascomycota</taxon>
        <taxon>Pezizomycotina</taxon>
        <taxon>Dothideomycetes</taxon>
        <taxon>Pleosporomycetidae</taxon>
        <taxon>Pleosporales</taxon>
        <taxon>Lophiotremataceae</taxon>
        <taxon>Lophiotrema</taxon>
    </lineage>
</organism>
<feature type="non-terminal residue" evidence="2">
    <location>
        <position position="152"/>
    </location>
</feature>
<keyword evidence="3" id="KW-1185">Reference proteome</keyword>